<sequence>MYDIEDGRIILNHGSIHEGLIAVASGKGGVGKSTVTVNLATALKERGKRVGIVDADIYGFNVPGILGLKDKPKAKSEEEIYPPDKNGIKVMSMASFVGDQSEAVIWRAPLLQSALKQFMEDVYWGELDYLLFDLPPGAGDMPLNIMQQFSDTSVLLVTTPQETATSVAGRVGQLAEQLDLDVLGLVNNMAYYQCSECGHKDYIFGKNGGRELADQLGIELLGEIPLQSQIRKLSDTGKPVIFEDPDHEISKIYLNIADQIIDNIKEIKV</sequence>
<keyword evidence="3 6" id="KW-0067">ATP-binding</keyword>
<keyword evidence="1 6" id="KW-0479">Metal-binding</keyword>
<keyword evidence="6" id="KW-0378">Hydrolase</keyword>
<dbReference type="GO" id="GO:0016226">
    <property type="term" value="P:iron-sulfur cluster assembly"/>
    <property type="evidence" value="ECO:0007669"/>
    <property type="project" value="InterPro"/>
</dbReference>
<evidence type="ECO:0000256" key="1">
    <source>
        <dbReference type="ARBA" id="ARBA00022723"/>
    </source>
</evidence>
<name>A0A931AU66_9FIRM</name>
<comment type="function">
    <text evidence="6">Binds and transfers iron-sulfur (Fe-S) clusters to target apoproteins. Can hydrolyze ATP.</text>
</comment>
<evidence type="ECO:0000256" key="6">
    <source>
        <dbReference type="HAMAP-Rule" id="MF_02040"/>
    </source>
</evidence>
<dbReference type="InterPro" id="IPR027417">
    <property type="entry name" value="P-loop_NTPase"/>
</dbReference>
<dbReference type="GO" id="GO:0046872">
    <property type="term" value="F:metal ion binding"/>
    <property type="evidence" value="ECO:0007669"/>
    <property type="project" value="UniProtKB-KW"/>
</dbReference>
<dbReference type="HAMAP" id="MF_02040">
    <property type="entry name" value="Mrp_NBP35"/>
    <property type="match status" value="1"/>
</dbReference>
<protein>
    <recommendedName>
        <fullName evidence="6">Iron-sulfur cluster carrier protein</fullName>
    </recommendedName>
</protein>
<dbReference type="InterPro" id="IPR033756">
    <property type="entry name" value="YlxH/NBP35"/>
</dbReference>
<reference evidence="7" key="1">
    <citation type="submission" date="2020-11" db="EMBL/GenBank/DDBJ databases">
        <title>Halonatronomonas betainensis gen. nov., sp. nov. a novel haloalkaliphilic representative of the family Halanaerobiacae capable of betaine degradation.</title>
        <authorList>
            <person name="Boltyanskaya Y."/>
            <person name="Kevbrin V."/>
            <person name="Detkova E."/>
            <person name="Grouzdev D.S."/>
            <person name="Koziaeva V."/>
            <person name="Zhilina T."/>
        </authorList>
    </citation>
    <scope>NUCLEOTIDE SEQUENCE</scope>
    <source>
        <strain evidence="7">Z-7014</strain>
    </source>
</reference>
<dbReference type="RefSeq" id="WP_270453031.1">
    <property type="nucleotide sequence ID" value="NZ_JADPIE010000002.1"/>
</dbReference>
<proteinExistence type="inferred from homology"/>
<dbReference type="Pfam" id="PF10609">
    <property type="entry name" value="ParA"/>
    <property type="match status" value="1"/>
</dbReference>
<dbReference type="InterPro" id="IPR044304">
    <property type="entry name" value="NUBPL-like"/>
</dbReference>
<accession>A0A931AU66</accession>
<dbReference type="EMBL" id="JADPIE010000002">
    <property type="protein sequence ID" value="MBF8436231.1"/>
    <property type="molecule type" value="Genomic_DNA"/>
</dbReference>
<evidence type="ECO:0000256" key="2">
    <source>
        <dbReference type="ARBA" id="ARBA00022741"/>
    </source>
</evidence>
<keyword evidence="2 6" id="KW-0547">Nucleotide-binding</keyword>
<comment type="caution">
    <text evidence="7">The sequence shown here is derived from an EMBL/GenBank/DDBJ whole genome shotgun (WGS) entry which is preliminary data.</text>
</comment>
<dbReference type="Gene3D" id="3.40.50.300">
    <property type="entry name" value="P-loop containing nucleotide triphosphate hydrolases"/>
    <property type="match status" value="1"/>
</dbReference>
<dbReference type="SUPFAM" id="SSF52540">
    <property type="entry name" value="P-loop containing nucleoside triphosphate hydrolases"/>
    <property type="match status" value="1"/>
</dbReference>
<feature type="binding site" evidence="6">
    <location>
        <begin position="26"/>
        <end position="33"/>
    </location>
    <ligand>
        <name>ATP</name>
        <dbReference type="ChEBI" id="CHEBI:30616"/>
    </ligand>
</feature>
<comment type="similarity">
    <text evidence="6">Belongs to the Mrp/NBP35 ATP-binding proteins family.</text>
</comment>
<gene>
    <name evidence="7" type="ORF">I0Q91_03995</name>
</gene>
<keyword evidence="4 6" id="KW-0408">Iron</keyword>
<evidence type="ECO:0000256" key="3">
    <source>
        <dbReference type="ARBA" id="ARBA00022840"/>
    </source>
</evidence>
<dbReference type="InterPro" id="IPR019591">
    <property type="entry name" value="Mrp/NBP35_ATP-bd"/>
</dbReference>
<evidence type="ECO:0000313" key="8">
    <source>
        <dbReference type="Proteomes" id="UP000621436"/>
    </source>
</evidence>
<keyword evidence="5 6" id="KW-0411">Iron-sulfur</keyword>
<evidence type="ECO:0000313" key="7">
    <source>
        <dbReference type="EMBL" id="MBF8436231.1"/>
    </source>
</evidence>
<dbReference type="GO" id="GO:0051539">
    <property type="term" value="F:4 iron, 4 sulfur cluster binding"/>
    <property type="evidence" value="ECO:0007669"/>
    <property type="project" value="TreeGrafter"/>
</dbReference>
<organism evidence="7 8">
    <name type="scientific">Halonatronomonas betaini</name>
    <dbReference type="NCBI Taxonomy" id="2778430"/>
    <lineage>
        <taxon>Bacteria</taxon>
        <taxon>Bacillati</taxon>
        <taxon>Bacillota</taxon>
        <taxon>Clostridia</taxon>
        <taxon>Halanaerobiales</taxon>
        <taxon>Halarsenatibacteraceae</taxon>
        <taxon>Halonatronomonas</taxon>
    </lineage>
</organism>
<evidence type="ECO:0000256" key="4">
    <source>
        <dbReference type="ARBA" id="ARBA00023004"/>
    </source>
</evidence>
<evidence type="ECO:0000256" key="5">
    <source>
        <dbReference type="ARBA" id="ARBA00023014"/>
    </source>
</evidence>
<dbReference type="AlphaFoldDB" id="A0A931AU66"/>
<keyword evidence="8" id="KW-1185">Reference proteome</keyword>
<dbReference type="FunFam" id="3.40.50.300:FF:001119">
    <property type="entry name" value="Iron-sulfur cluster carrier protein"/>
    <property type="match status" value="1"/>
</dbReference>
<dbReference type="GO" id="GO:0016887">
    <property type="term" value="F:ATP hydrolysis activity"/>
    <property type="evidence" value="ECO:0007669"/>
    <property type="project" value="UniProtKB-UniRule"/>
</dbReference>
<dbReference type="CDD" id="cd02037">
    <property type="entry name" value="Mrp_NBP35"/>
    <property type="match status" value="1"/>
</dbReference>
<dbReference type="PANTHER" id="PTHR42961:SF2">
    <property type="entry name" value="IRON-SULFUR PROTEIN NUBPL"/>
    <property type="match status" value="1"/>
</dbReference>
<dbReference type="GO" id="GO:0140663">
    <property type="term" value="F:ATP-dependent FeS chaperone activity"/>
    <property type="evidence" value="ECO:0007669"/>
    <property type="project" value="InterPro"/>
</dbReference>
<dbReference type="PANTHER" id="PTHR42961">
    <property type="entry name" value="IRON-SULFUR PROTEIN NUBPL"/>
    <property type="match status" value="1"/>
</dbReference>
<comment type="subunit">
    <text evidence="6">Homodimer.</text>
</comment>
<dbReference type="GO" id="GO:0005524">
    <property type="term" value="F:ATP binding"/>
    <property type="evidence" value="ECO:0007669"/>
    <property type="project" value="UniProtKB-UniRule"/>
</dbReference>
<dbReference type="Proteomes" id="UP000621436">
    <property type="component" value="Unassembled WGS sequence"/>
</dbReference>